<comment type="caution">
    <text evidence="2">The sequence shown here is derived from an EMBL/GenBank/DDBJ whole genome shotgun (WGS) entry which is preliminary data.</text>
</comment>
<proteinExistence type="predicted"/>
<dbReference type="Proteomes" id="UP000823674">
    <property type="component" value="Chromosome A04"/>
</dbReference>
<protein>
    <submittedName>
        <fullName evidence="2">Uncharacterized protein</fullName>
    </submittedName>
</protein>
<sequence>MCKGLSKIQETSSLSTNMPPGQQTALPFEDKGRLDVESFDLDAQRDKRVISPPISGEKGCTVREGGPDDGCESEHGVVHVSRGVDNLHTNPLILVAPRSLRLPLLTSPISPYCSLFHFNLLEISVSF</sequence>
<evidence type="ECO:0000313" key="3">
    <source>
        <dbReference type="Proteomes" id="UP000823674"/>
    </source>
</evidence>
<feature type="region of interest" description="Disordered" evidence="1">
    <location>
        <begin position="1"/>
        <end position="30"/>
    </location>
</feature>
<organism evidence="2 3">
    <name type="scientific">Brassica rapa subsp. trilocularis</name>
    <dbReference type="NCBI Taxonomy" id="1813537"/>
    <lineage>
        <taxon>Eukaryota</taxon>
        <taxon>Viridiplantae</taxon>
        <taxon>Streptophyta</taxon>
        <taxon>Embryophyta</taxon>
        <taxon>Tracheophyta</taxon>
        <taxon>Spermatophyta</taxon>
        <taxon>Magnoliopsida</taxon>
        <taxon>eudicotyledons</taxon>
        <taxon>Gunneridae</taxon>
        <taxon>Pentapetalae</taxon>
        <taxon>rosids</taxon>
        <taxon>malvids</taxon>
        <taxon>Brassicales</taxon>
        <taxon>Brassicaceae</taxon>
        <taxon>Brassiceae</taxon>
        <taxon>Brassica</taxon>
    </lineage>
</organism>
<evidence type="ECO:0000313" key="2">
    <source>
        <dbReference type="EMBL" id="KAG5401171.1"/>
    </source>
</evidence>
<keyword evidence="3" id="KW-1185">Reference proteome</keyword>
<feature type="compositionally biased region" description="Polar residues" evidence="1">
    <location>
        <begin position="8"/>
        <end position="25"/>
    </location>
</feature>
<accession>A0ABQ7MTJ8</accession>
<name>A0ABQ7MTJ8_BRACM</name>
<gene>
    <name evidence="2" type="primary">A04p020180.1_BraROA</name>
    <name evidence="2" type="ORF">IGI04_015778</name>
</gene>
<feature type="region of interest" description="Disordered" evidence="1">
    <location>
        <begin position="50"/>
        <end position="72"/>
    </location>
</feature>
<dbReference type="EMBL" id="JADBGQ010000004">
    <property type="protein sequence ID" value="KAG5401171.1"/>
    <property type="molecule type" value="Genomic_DNA"/>
</dbReference>
<reference evidence="2 3" key="1">
    <citation type="submission" date="2021-03" db="EMBL/GenBank/DDBJ databases">
        <authorList>
            <person name="King G.J."/>
            <person name="Bancroft I."/>
            <person name="Baten A."/>
            <person name="Bloomfield J."/>
            <person name="Borpatragohain P."/>
            <person name="He Z."/>
            <person name="Irish N."/>
            <person name="Irwin J."/>
            <person name="Liu K."/>
            <person name="Mauleon R.P."/>
            <person name="Moore J."/>
            <person name="Morris R."/>
            <person name="Ostergaard L."/>
            <person name="Wang B."/>
            <person name="Wells R."/>
        </authorList>
    </citation>
    <scope>NUCLEOTIDE SEQUENCE [LARGE SCALE GENOMIC DNA]</scope>
    <source>
        <strain evidence="2">R-o-18</strain>
        <tissue evidence="2">Leaf</tissue>
    </source>
</reference>
<evidence type="ECO:0000256" key="1">
    <source>
        <dbReference type="SAM" id="MobiDB-lite"/>
    </source>
</evidence>